<dbReference type="PATRIC" id="fig|477641.3.peg.4310"/>
<sequence length="63" mass="6834">MASLFNKVVQFANSPKGKQVIRQATDKAQELAKDPKNRAKIDDVRRRIQGGRGGNGTGTGPVR</sequence>
<dbReference type="OrthoDB" id="4287546at2"/>
<evidence type="ECO:0000313" key="2">
    <source>
        <dbReference type="EMBL" id="CCH89982.1"/>
    </source>
</evidence>
<protein>
    <recommendedName>
        <fullName evidence="4">Antitoxin</fullName>
    </recommendedName>
</protein>
<keyword evidence="3" id="KW-1185">Reference proteome</keyword>
<dbReference type="Proteomes" id="UP000006461">
    <property type="component" value="Chromosome"/>
</dbReference>
<feature type="compositionally biased region" description="Basic and acidic residues" evidence="1">
    <location>
        <begin position="34"/>
        <end position="46"/>
    </location>
</feature>
<dbReference type="KEGG" id="mmar:MODMU_4599"/>
<reference evidence="2 3" key="1">
    <citation type="journal article" date="2012" name="J. Bacteriol.">
        <title>Genome Sequence of Radiation-Resistant Modestobacter marinus Strain BC501, a Representative Actinobacterium That Thrives on Calcareous Stone Surfaces.</title>
        <authorList>
            <person name="Normand P."/>
            <person name="Gury J."/>
            <person name="Pujic P."/>
            <person name="Chouaia B."/>
            <person name="Crotti E."/>
            <person name="Brusetti L."/>
            <person name="Daffonchio D."/>
            <person name="Vacherie B."/>
            <person name="Barbe V."/>
            <person name="Medigue C."/>
            <person name="Calteau A."/>
            <person name="Ghodhbane-Gtari F."/>
            <person name="Essoussi I."/>
            <person name="Nouioui I."/>
            <person name="Abbassi-Ghozzi I."/>
            <person name="Gtari M."/>
        </authorList>
    </citation>
    <scope>NUCLEOTIDE SEQUENCE [LARGE SCALE GENOMIC DNA]</scope>
    <source>
        <strain evidence="3">BC 501</strain>
    </source>
</reference>
<name>I4F2W9_MODI5</name>
<dbReference type="AlphaFoldDB" id="I4F2W9"/>
<dbReference type="STRING" id="477641.MODMU_4599"/>
<evidence type="ECO:0000313" key="3">
    <source>
        <dbReference type="Proteomes" id="UP000006461"/>
    </source>
</evidence>
<feature type="compositionally biased region" description="Gly residues" evidence="1">
    <location>
        <begin position="50"/>
        <end position="63"/>
    </location>
</feature>
<accession>I4F2W9</accession>
<dbReference type="HOGENOM" id="CLU_202636_0_0_11"/>
<dbReference type="EMBL" id="FO203431">
    <property type="protein sequence ID" value="CCH89982.1"/>
    <property type="molecule type" value="Genomic_DNA"/>
</dbReference>
<organism evidence="2 3">
    <name type="scientific">Modestobacter italicus (strain DSM 44449 / CECT 9708 / BC 501)</name>
    <dbReference type="NCBI Taxonomy" id="2732864"/>
    <lineage>
        <taxon>Bacteria</taxon>
        <taxon>Bacillati</taxon>
        <taxon>Actinomycetota</taxon>
        <taxon>Actinomycetes</taxon>
        <taxon>Geodermatophilales</taxon>
        <taxon>Geodermatophilaceae</taxon>
        <taxon>Modestobacter</taxon>
    </lineage>
</organism>
<evidence type="ECO:0008006" key="4">
    <source>
        <dbReference type="Google" id="ProtNLM"/>
    </source>
</evidence>
<evidence type="ECO:0000256" key="1">
    <source>
        <dbReference type="SAM" id="MobiDB-lite"/>
    </source>
</evidence>
<proteinExistence type="predicted"/>
<gene>
    <name evidence="2" type="ordered locus">MODMU_4599</name>
</gene>
<feature type="region of interest" description="Disordered" evidence="1">
    <location>
        <begin position="34"/>
        <end position="63"/>
    </location>
</feature>